<evidence type="ECO:0000313" key="2">
    <source>
        <dbReference type="RefSeq" id="XP_004493405.1"/>
    </source>
</evidence>
<dbReference type="GeneID" id="101505647"/>
<dbReference type="PaxDb" id="3827-XP_004493405.1"/>
<accession>A0A1S2XTK5</accession>
<protein>
    <submittedName>
        <fullName evidence="2">Uncharacterized protein LOC101505647</fullName>
    </submittedName>
</protein>
<reference evidence="1" key="1">
    <citation type="journal article" date="2013" name="Nat. Biotechnol.">
        <title>Draft genome sequence of chickpea (Cicer arietinum) provides a resource for trait improvement.</title>
        <authorList>
            <person name="Varshney R.K."/>
            <person name="Song C."/>
            <person name="Saxena R.K."/>
            <person name="Azam S."/>
            <person name="Yu S."/>
            <person name="Sharpe A.G."/>
            <person name="Cannon S."/>
            <person name="Baek J."/>
            <person name="Rosen B.D."/>
            <person name="Tar'an B."/>
            <person name="Millan T."/>
            <person name="Zhang X."/>
            <person name="Ramsay L.D."/>
            <person name="Iwata A."/>
            <person name="Wang Y."/>
            <person name="Nelson W."/>
            <person name="Farmer A.D."/>
            <person name="Gaur P.M."/>
            <person name="Soderlund C."/>
            <person name="Penmetsa R.V."/>
            <person name="Xu C."/>
            <person name="Bharti A.K."/>
            <person name="He W."/>
            <person name="Winter P."/>
            <person name="Zhao S."/>
            <person name="Hane J.K."/>
            <person name="Carrasquilla-Garcia N."/>
            <person name="Condie J.A."/>
            <person name="Upadhyaya H.D."/>
            <person name="Luo M.C."/>
            <person name="Thudi M."/>
            <person name="Gowda C.L."/>
            <person name="Singh N.P."/>
            <person name="Lichtenzveig J."/>
            <person name="Gali K.K."/>
            <person name="Rubio J."/>
            <person name="Nadarajan N."/>
            <person name="Dolezel J."/>
            <person name="Bansal K.C."/>
            <person name="Xu X."/>
            <person name="Edwards D."/>
            <person name="Zhang G."/>
            <person name="Kahl G."/>
            <person name="Gil J."/>
            <person name="Singh K.B."/>
            <person name="Datta S.K."/>
            <person name="Jackson S.A."/>
            <person name="Wang J."/>
            <person name="Cook D.R."/>
        </authorList>
    </citation>
    <scope>NUCLEOTIDE SEQUENCE [LARGE SCALE GENOMIC DNA]</scope>
    <source>
        <strain evidence="1">cv. CDC Frontier</strain>
    </source>
</reference>
<dbReference type="InterPro" id="IPR057196">
    <property type="entry name" value="DUF7874"/>
</dbReference>
<keyword evidence="1" id="KW-1185">Reference proteome</keyword>
<proteinExistence type="predicted"/>
<gene>
    <name evidence="2" type="primary">LOC101505647</name>
</gene>
<organism evidence="1 2">
    <name type="scientific">Cicer arietinum</name>
    <name type="common">Chickpea</name>
    <name type="synonym">Garbanzo</name>
    <dbReference type="NCBI Taxonomy" id="3827"/>
    <lineage>
        <taxon>Eukaryota</taxon>
        <taxon>Viridiplantae</taxon>
        <taxon>Streptophyta</taxon>
        <taxon>Embryophyta</taxon>
        <taxon>Tracheophyta</taxon>
        <taxon>Spermatophyta</taxon>
        <taxon>Magnoliopsida</taxon>
        <taxon>eudicotyledons</taxon>
        <taxon>Gunneridae</taxon>
        <taxon>Pentapetalae</taxon>
        <taxon>rosids</taxon>
        <taxon>fabids</taxon>
        <taxon>Fabales</taxon>
        <taxon>Fabaceae</taxon>
        <taxon>Papilionoideae</taxon>
        <taxon>50 kb inversion clade</taxon>
        <taxon>NPAAA clade</taxon>
        <taxon>Hologalegina</taxon>
        <taxon>IRL clade</taxon>
        <taxon>Cicereae</taxon>
        <taxon>Cicer</taxon>
    </lineage>
</organism>
<reference evidence="2" key="2">
    <citation type="submission" date="2025-08" db="UniProtKB">
        <authorList>
            <consortium name="RefSeq"/>
        </authorList>
    </citation>
    <scope>IDENTIFICATION</scope>
    <source>
        <tissue evidence="2">Etiolated seedlings</tissue>
    </source>
</reference>
<dbReference type="Pfam" id="PF25284">
    <property type="entry name" value="DUF7874"/>
    <property type="match status" value="1"/>
</dbReference>
<dbReference type="Proteomes" id="UP000087171">
    <property type="component" value="Chromosome Ca3"/>
</dbReference>
<dbReference type="PANTHER" id="PTHR37216:SF1">
    <property type="entry name" value="EXPRESSED PROTEIN"/>
    <property type="match status" value="1"/>
</dbReference>
<dbReference type="AlphaFoldDB" id="A0A1S2XTK5"/>
<dbReference type="OrthoDB" id="785636at2759"/>
<dbReference type="RefSeq" id="XP_004493405.1">
    <property type="nucleotide sequence ID" value="XM_004493348.3"/>
</dbReference>
<name>A0A1S2XTK5_CICAR</name>
<dbReference type="PANTHER" id="PTHR37216">
    <property type="entry name" value="EXPRESSED PROTEIN"/>
    <property type="match status" value="1"/>
</dbReference>
<sequence length="157" mass="17793">MGQSLKKLTPGTDEKKAKELGPIIDKFYENNLKNPSNNFPEFYRGVCEIVEELNKKLGYTQFKLPKTEDLRKAYQEHHQGKDKELTKAEFEDIMREVIKESGFTGVGAKEALLYIFGVPVTALFVKQRVMPQAIPNEFFIPGITSLTVLVLAALNKI</sequence>
<evidence type="ECO:0000313" key="1">
    <source>
        <dbReference type="Proteomes" id="UP000087171"/>
    </source>
</evidence>
<dbReference type="eggNOG" id="ENOG502S0XA">
    <property type="taxonomic scope" value="Eukaryota"/>
</dbReference>
<dbReference type="KEGG" id="cam:101505647"/>
<dbReference type="STRING" id="3827.A0A1S2XTK5"/>